<comment type="caution">
    <text evidence="8">The sequence shown here is derived from an EMBL/GenBank/DDBJ whole genome shotgun (WGS) entry which is preliminary data.</text>
</comment>
<reference evidence="8 9" key="1">
    <citation type="submission" date="2016-12" db="EMBL/GenBank/DDBJ databases">
        <title>Thioflexothrix psekupsii D3 genome sequencing and assembly.</title>
        <authorList>
            <person name="Fomenkov A."/>
            <person name="Vincze T."/>
            <person name="Grabovich M."/>
            <person name="Anton B.P."/>
            <person name="Dubinina G."/>
            <person name="Orlova M."/>
            <person name="Belousova E."/>
            <person name="Roberts R.J."/>
        </authorList>
    </citation>
    <scope>NUCLEOTIDE SEQUENCE [LARGE SCALE GENOMIC DNA]</scope>
    <source>
        <strain evidence="8">D3</strain>
    </source>
</reference>
<dbReference type="PROSITE" id="PS51462">
    <property type="entry name" value="NUDIX"/>
    <property type="match status" value="1"/>
</dbReference>
<evidence type="ECO:0000256" key="5">
    <source>
        <dbReference type="ARBA" id="ARBA00022801"/>
    </source>
</evidence>
<dbReference type="PROSITE" id="PS00893">
    <property type="entry name" value="NUDIX_BOX"/>
    <property type="match status" value="1"/>
</dbReference>
<evidence type="ECO:0000256" key="3">
    <source>
        <dbReference type="ARBA" id="ARBA00011245"/>
    </source>
</evidence>
<evidence type="ECO:0000256" key="4">
    <source>
        <dbReference type="ARBA" id="ARBA00015552"/>
    </source>
</evidence>
<feature type="domain" description="Nudix hydrolase" evidence="7">
    <location>
        <begin position="5"/>
        <end position="134"/>
    </location>
</feature>
<keyword evidence="6" id="KW-0460">Magnesium</keyword>
<proteinExistence type="inferred from homology"/>
<comment type="similarity">
    <text evidence="2 6">Belongs to the Nudix hydrolase family. NudJ subfamily.</text>
</comment>
<dbReference type="CDD" id="cd03675">
    <property type="entry name" value="NUDIX_Hydrolase"/>
    <property type="match status" value="1"/>
</dbReference>
<evidence type="ECO:0000256" key="6">
    <source>
        <dbReference type="RuleBase" id="RU364043"/>
    </source>
</evidence>
<keyword evidence="5 6" id="KW-0378">Hydrolase</keyword>
<evidence type="ECO:0000256" key="2">
    <source>
        <dbReference type="ARBA" id="ARBA00007608"/>
    </source>
</evidence>
<dbReference type="Gene3D" id="3.90.79.10">
    <property type="entry name" value="Nucleoside Triphosphate Pyrophosphohydrolase"/>
    <property type="match status" value="1"/>
</dbReference>
<accession>A0A251X5K6</accession>
<evidence type="ECO:0000256" key="1">
    <source>
        <dbReference type="ARBA" id="ARBA00001946"/>
    </source>
</evidence>
<dbReference type="PANTHER" id="PTHR43222">
    <property type="entry name" value="NUDIX HYDROLASE 23"/>
    <property type="match status" value="1"/>
</dbReference>
<comment type="subunit">
    <text evidence="3 6">Monomer.</text>
</comment>
<dbReference type="Pfam" id="PF00293">
    <property type="entry name" value="NUDIX"/>
    <property type="match status" value="1"/>
</dbReference>
<dbReference type="EMBL" id="MSLT01000023">
    <property type="protein sequence ID" value="OUD12676.1"/>
    <property type="molecule type" value="Genomic_DNA"/>
</dbReference>
<comment type="cofactor">
    <cofactor evidence="1 6">
        <name>Mg(2+)</name>
        <dbReference type="ChEBI" id="CHEBI:18420"/>
    </cofactor>
</comment>
<dbReference type="InterPro" id="IPR015797">
    <property type="entry name" value="NUDIX_hydrolase-like_dom_sf"/>
</dbReference>
<dbReference type="OrthoDB" id="8594221at2"/>
<organism evidence="8 9">
    <name type="scientific">Thioflexithrix psekupsensis</name>
    <dbReference type="NCBI Taxonomy" id="1570016"/>
    <lineage>
        <taxon>Bacteria</taxon>
        <taxon>Pseudomonadati</taxon>
        <taxon>Pseudomonadota</taxon>
        <taxon>Gammaproteobacteria</taxon>
        <taxon>Thiotrichales</taxon>
        <taxon>Thioflexithrix</taxon>
    </lineage>
</organism>
<keyword evidence="9" id="KW-1185">Reference proteome</keyword>
<dbReference type="GO" id="GO:0004787">
    <property type="term" value="F:thiamine diphosphate phosphatase activity"/>
    <property type="evidence" value="ECO:0007669"/>
    <property type="project" value="InterPro"/>
</dbReference>
<sequence>MTLWLPHITVAAVIEEQQRFLLVEEKITEVSVYNQPAGHLDEGEDLIHAVTRETLEETGWHFVPEQLVGIYQYTSPGSHTTYIRVCFCGRHTEFDPHRPLDRVIVRTLWWTREQVQQCEHLRSPMVLRCIDDYLAGIRYPLSLLTHLQTQ</sequence>
<evidence type="ECO:0000259" key="7">
    <source>
        <dbReference type="PROSITE" id="PS51462"/>
    </source>
</evidence>
<protein>
    <recommendedName>
        <fullName evidence="4 6">Phosphatase NudJ</fullName>
        <ecNumber evidence="6">3.6.1.-</ecNumber>
    </recommendedName>
</protein>
<dbReference type="Proteomes" id="UP000194798">
    <property type="component" value="Unassembled WGS sequence"/>
</dbReference>
<dbReference type="InterPro" id="IPR000086">
    <property type="entry name" value="NUDIX_hydrolase_dom"/>
</dbReference>
<dbReference type="InterPro" id="IPR020084">
    <property type="entry name" value="NUDIX_hydrolase_CS"/>
</dbReference>
<dbReference type="PANTHER" id="PTHR43222:SF11">
    <property type="entry name" value="PHOSPHATASE NUDJ"/>
    <property type="match status" value="1"/>
</dbReference>
<dbReference type="GO" id="GO:0017110">
    <property type="term" value="F:nucleoside diphosphate phosphatase activity"/>
    <property type="evidence" value="ECO:0007669"/>
    <property type="project" value="InterPro"/>
</dbReference>
<evidence type="ECO:0000313" key="8">
    <source>
        <dbReference type="EMBL" id="OUD12676.1"/>
    </source>
</evidence>
<dbReference type="RefSeq" id="WP_086489633.1">
    <property type="nucleotide sequence ID" value="NZ_MSLT01000023.1"/>
</dbReference>
<gene>
    <name evidence="6" type="primary">nudJ</name>
    <name evidence="8" type="ORF">TPSD3_15280</name>
</gene>
<dbReference type="SUPFAM" id="SSF55811">
    <property type="entry name" value="Nudix"/>
    <property type="match status" value="1"/>
</dbReference>
<dbReference type="GO" id="GO:0017111">
    <property type="term" value="F:ribonucleoside triphosphate phosphatase activity"/>
    <property type="evidence" value="ECO:0007669"/>
    <property type="project" value="InterPro"/>
</dbReference>
<dbReference type="EC" id="3.6.1.-" evidence="6"/>
<dbReference type="AlphaFoldDB" id="A0A251X5K6"/>
<evidence type="ECO:0000313" key="9">
    <source>
        <dbReference type="Proteomes" id="UP000194798"/>
    </source>
</evidence>
<name>A0A251X5K6_9GAMM</name>
<dbReference type="InterPro" id="IPR033713">
    <property type="entry name" value="NudJ"/>
</dbReference>